<comment type="caution">
    <text evidence="3">The sequence shown here is derived from an EMBL/GenBank/DDBJ whole genome shotgun (WGS) entry which is preliminary data.</text>
</comment>
<dbReference type="InterPro" id="IPR010158">
    <property type="entry name" value="Amidase_Cbmase"/>
</dbReference>
<name>A0ABR8SXP6_9BACL</name>
<dbReference type="PANTHER" id="PTHR32494">
    <property type="entry name" value="ALLANTOATE DEIMINASE-RELATED"/>
    <property type="match status" value="1"/>
</dbReference>
<dbReference type="SUPFAM" id="SSF53187">
    <property type="entry name" value="Zn-dependent exopeptidases"/>
    <property type="match status" value="1"/>
</dbReference>
<dbReference type="PIRSF" id="PIRSF001235">
    <property type="entry name" value="Amidase_carbamoylase"/>
    <property type="match status" value="1"/>
</dbReference>
<dbReference type="InterPro" id="IPR002933">
    <property type="entry name" value="Peptidase_M20"/>
</dbReference>
<dbReference type="Gene3D" id="3.40.630.10">
    <property type="entry name" value="Zn peptidases"/>
    <property type="match status" value="1"/>
</dbReference>
<keyword evidence="2" id="KW-0378">Hydrolase</keyword>
<reference evidence="3 4" key="1">
    <citation type="submission" date="2020-08" db="EMBL/GenBank/DDBJ databases">
        <title>A Genomic Blueprint of the Chicken Gut Microbiome.</title>
        <authorList>
            <person name="Gilroy R."/>
            <person name="Ravi A."/>
            <person name="Getino M."/>
            <person name="Pursley I."/>
            <person name="Horton D.L."/>
            <person name="Alikhan N.-F."/>
            <person name="Baker D."/>
            <person name="Gharbi K."/>
            <person name="Hall N."/>
            <person name="Watson M."/>
            <person name="Adriaenssens E.M."/>
            <person name="Foster-Nyarko E."/>
            <person name="Jarju S."/>
            <person name="Secka A."/>
            <person name="Antonio M."/>
            <person name="Oren A."/>
            <person name="Chaudhuri R."/>
            <person name="La Ragione R.M."/>
            <person name="Hildebrand F."/>
            <person name="Pallen M.J."/>
        </authorList>
    </citation>
    <scope>NUCLEOTIDE SEQUENCE [LARGE SCALE GENOMIC DNA]</scope>
    <source>
        <strain evidence="3 4">Sa2BVA9</strain>
    </source>
</reference>
<dbReference type="InterPro" id="IPR036264">
    <property type="entry name" value="Bact_exopeptidase_dim_dom"/>
</dbReference>
<dbReference type="NCBIfam" id="NF006771">
    <property type="entry name" value="PRK09290.1-5"/>
    <property type="match status" value="1"/>
</dbReference>
<keyword evidence="4" id="KW-1185">Reference proteome</keyword>
<dbReference type="SUPFAM" id="SSF55031">
    <property type="entry name" value="Bacterial exopeptidase dimerisation domain"/>
    <property type="match status" value="1"/>
</dbReference>
<accession>A0ABR8SXP6</accession>
<dbReference type="CDD" id="cd03884">
    <property type="entry name" value="M20_bAS"/>
    <property type="match status" value="1"/>
</dbReference>
<evidence type="ECO:0000313" key="4">
    <source>
        <dbReference type="Proteomes" id="UP000608071"/>
    </source>
</evidence>
<dbReference type="NCBIfam" id="TIGR01879">
    <property type="entry name" value="hydantase"/>
    <property type="match status" value="1"/>
</dbReference>
<evidence type="ECO:0000256" key="2">
    <source>
        <dbReference type="ARBA" id="ARBA00022801"/>
    </source>
</evidence>
<protein>
    <submittedName>
        <fullName evidence="3">M20 family metallo-hydrolase</fullName>
    </submittedName>
</protein>
<evidence type="ECO:0000256" key="1">
    <source>
        <dbReference type="ARBA" id="ARBA00006153"/>
    </source>
</evidence>
<dbReference type="Pfam" id="PF01546">
    <property type="entry name" value="Peptidase_M20"/>
    <property type="match status" value="1"/>
</dbReference>
<gene>
    <name evidence="3" type="ORF">H9647_09370</name>
</gene>
<dbReference type="RefSeq" id="WP_191799516.1">
    <property type="nucleotide sequence ID" value="NZ_JACSQL010000003.1"/>
</dbReference>
<dbReference type="EMBL" id="JACSQL010000003">
    <property type="protein sequence ID" value="MBD7968273.1"/>
    <property type="molecule type" value="Genomic_DNA"/>
</dbReference>
<evidence type="ECO:0000313" key="3">
    <source>
        <dbReference type="EMBL" id="MBD7968273.1"/>
    </source>
</evidence>
<comment type="similarity">
    <text evidence="1">Belongs to the peptidase M20 family.</text>
</comment>
<organism evidence="3 4">
    <name type="scientific">Paenibacillus gallinarum</name>
    <dbReference type="NCBI Taxonomy" id="2762232"/>
    <lineage>
        <taxon>Bacteria</taxon>
        <taxon>Bacillati</taxon>
        <taxon>Bacillota</taxon>
        <taxon>Bacilli</taxon>
        <taxon>Bacillales</taxon>
        <taxon>Paenibacillaceae</taxon>
        <taxon>Paenibacillus</taxon>
    </lineage>
</organism>
<proteinExistence type="inferred from homology"/>
<dbReference type="PANTHER" id="PTHR32494:SF5">
    <property type="entry name" value="ALLANTOATE AMIDOHYDROLASE"/>
    <property type="match status" value="1"/>
</dbReference>
<dbReference type="Proteomes" id="UP000608071">
    <property type="component" value="Unassembled WGS sequence"/>
</dbReference>
<dbReference type="Gene3D" id="3.30.70.360">
    <property type="match status" value="1"/>
</dbReference>
<sequence length="433" mass="47576">MSEPSPVKSTEADRKAAFAASCHLLHELLEELSNIGKSEEGGMTRLLYSSSWLKAQQHLQHVMQGKGLVTSFDQSGNLYALLEGTDKNSRHKPLFTGSHIDTVISGGKFDGALGVAAGMVALLYLNEVYGPPVRSLAAVSLCEEEGSRFPFAFWGSRSVTSLSDWDVAGDLKDTEGVSMLEAAEICGFGPISSYPVRPFEPDGYLELHIEQGAVLERTGTSIGIVTDIVGQKRLDVMITGEANHAGTTPMNYRKDALIGTTEMIIRIHELALSYGDPLVATVGTMELLPGAVNVVPGKVIFTLDIRHTDKGIMNRFIQEALLIISESAVRNQLHAEWQEHLSVDPVAMDERWIERIQNACEVLDFSYRKMPSGAGHDAQIFAEVCKAAMIFVPSQKGLSHHPEEFTSEEEINRGFRVLVEMLYQYGYRGKTDE</sequence>